<dbReference type="Ensembl" id="ENSANIT00000016212.1">
    <property type="protein sequence ID" value="ENSANIP00000015668.1"/>
    <property type="gene ID" value="ENSANIG00000010645.1"/>
</dbReference>
<keyword evidence="1" id="KW-0853">WD repeat</keyword>
<evidence type="ECO:0000256" key="2">
    <source>
        <dbReference type="ARBA" id="ARBA00022737"/>
    </source>
</evidence>
<sequence>TKRLFLFSLLEKAWSGSPVQFAWQKTLGNFLAVTGNCVAMDWDKDGDTLAIITDKSSAIILWDANTNKTSQVDSGMR</sequence>
<dbReference type="AlphaFoldDB" id="A0A8B9N2I6"/>
<dbReference type="InterPro" id="IPR057855">
    <property type="entry name" value="Beta-prop_WDR19_1st"/>
</dbReference>
<dbReference type="GO" id="GO:0060271">
    <property type="term" value="P:cilium assembly"/>
    <property type="evidence" value="ECO:0007669"/>
    <property type="project" value="TreeGrafter"/>
</dbReference>
<evidence type="ECO:0000256" key="1">
    <source>
        <dbReference type="ARBA" id="ARBA00022574"/>
    </source>
</evidence>
<evidence type="ECO:0000313" key="4">
    <source>
        <dbReference type="Ensembl" id="ENSANIP00000015668.1"/>
    </source>
</evidence>
<dbReference type="Proteomes" id="UP000694541">
    <property type="component" value="Unplaced"/>
</dbReference>
<dbReference type="GO" id="GO:0035721">
    <property type="term" value="P:intraciliary retrograde transport"/>
    <property type="evidence" value="ECO:0007669"/>
    <property type="project" value="InterPro"/>
</dbReference>
<name>A0A8B9N2I6_9AVES</name>
<dbReference type="SUPFAM" id="SSF101908">
    <property type="entry name" value="Putative isomerase YbhE"/>
    <property type="match status" value="1"/>
</dbReference>
<dbReference type="PANTHER" id="PTHR14920:SF0">
    <property type="entry name" value="WD REPEAT DOMAIN 19"/>
    <property type="match status" value="1"/>
</dbReference>
<reference evidence="4" key="1">
    <citation type="submission" date="2025-08" db="UniProtKB">
        <authorList>
            <consortium name="Ensembl"/>
        </authorList>
    </citation>
    <scope>IDENTIFICATION</scope>
</reference>
<protein>
    <recommendedName>
        <fullName evidence="3">WDR19 first beta-propeller domain-containing protein</fullName>
    </recommendedName>
</protein>
<evidence type="ECO:0000313" key="5">
    <source>
        <dbReference type="Proteomes" id="UP000694541"/>
    </source>
</evidence>
<accession>A0A8B9N2I6</accession>
<evidence type="ECO:0000259" key="3">
    <source>
        <dbReference type="Pfam" id="PF23389"/>
    </source>
</evidence>
<keyword evidence="5" id="KW-1185">Reference proteome</keyword>
<proteinExistence type="predicted"/>
<organism evidence="4 5">
    <name type="scientific">Accipiter nisus</name>
    <name type="common">Eurasian sparrowhawk</name>
    <dbReference type="NCBI Taxonomy" id="211598"/>
    <lineage>
        <taxon>Eukaryota</taxon>
        <taxon>Metazoa</taxon>
        <taxon>Chordata</taxon>
        <taxon>Craniata</taxon>
        <taxon>Vertebrata</taxon>
        <taxon>Euteleostomi</taxon>
        <taxon>Archelosauria</taxon>
        <taxon>Archosauria</taxon>
        <taxon>Dinosauria</taxon>
        <taxon>Saurischia</taxon>
        <taxon>Theropoda</taxon>
        <taxon>Coelurosauria</taxon>
        <taxon>Aves</taxon>
        <taxon>Neognathae</taxon>
        <taxon>Neoaves</taxon>
        <taxon>Telluraves</taxon>
        <taxon>Accipitrimorphae</taxon>
        <taxon>Accipitriformes</taxon>
        <taxon>Accipitridae</taxon>
        <taxon>Accipitrinae</taxon>
        <taxon>Accipiter</taxon>
    </lineage>
</organism>
<dbReference type="Pfam" id="PF23389">
    <property type="entry name" value="Beta-prop_WDR19_1st"/>
    <property type="match status" value="1"/>
</dbReference>
<dbReference type="GO" id="GO:0005929">
    <property type="term" value="C:cilium"/>
    <property type="evidence" value="ECO:0007669"/>
    <property type="project" value="TreeGrafter"/>
</dbReference>
<keyword evidence="2" id="KW-0677">Repeat</keyword>
<dbReference type="PANTHER" id="PTHR14920">
    <property type="entry name" value="OSMOTIC AVOIDANCE ABNORMAL PROTEIN 1/WD REPEAT MEMBRANE PROTEIN"/>
    <property type="match status" value="1"/>
</dbReference>
<feature type="domain" description="WDR19 first beta-propeller" evidence="3">
    <location>
        <begin position="33"/>
        <end position="77"/>
    </location>
</feature>
<dbReference type="GO" id="GO:0030991">
    <property type="term" value="C:intraciliary transport particle A"/>
    <property type="evidence" value="ECO:0007669"/>
    <property type="project" value="TreeGrafter"/>
</dbReference>
<reference evidence="4" key="2">
    <citation type="submission" date="2025-09" db="UniProtKB">
        <authorList>
            <consortium name="Ensembl"/>
        </authorList>
    </citation>
    <scope>IDENTIFICATION</scope>
</reference>
<dbReference type="InterPro" id="IPR040379">
    <property type="entry name" value="WDR19/dyf-2"/>
</dbReference>